<evidence type="ECO:0000313" key="7">
    <source>
        <dbReference type="WBParaSite" id="NBR_0000090901-mRNA-1"/>
    </source>
</evidence>
<accession>A0A0N4XEF7</accession>
<keyword evidence="2" id="KW-0597">Phosphoprotein</keyword>
<proteinExistence type="inferred from homology"/>
<evidence type="ECO:0000256" key="2">
    <source>
        <dbReference type="ARBA" id="ARBA00022553"/>
    </source>
</evidence>
<dbReference type="SUPFAM" id="SSF63829">
    <property type="entry name" value="Calcium-dependent phosphotriesterase"/>
    <property type="match status" value="1"/>
</dbReference>
<dbReference type="PANTHER" id="PTHR10426">
    <property type="entry name" value="STRICTOSIDINE SYNTHASE-RELATED"/>
    <property type="match status" value="1"/>
</dbReference>
<dbReference type="OMA" id="CCRTRAQ"/>
<dbReference type="Gene3D" id="2.120.10.30">
    <property type="entry name" value="TolB, C-terminal domain"/>
    <property type="match status" value="2"/>
</dbReference>
<dbReference type="GO" id="GO:0012505">
    <property type="term" value="C:endomembrane system"/>
    <property type="evidence" value="ECO:0007669"/>
    <property type="project" value="TreeGrafter"/>
</dbReference>
<evidence type="ECO:0000259" key="4">
    <source>
        <dbReference type="Pfam" id="PF03088"/>
    </source>
</evidence>
<dbReference type="AlphaFoldDB" id="A0A0N4XEF7"/>
<sequence>MGRLTQLFMLGLGLPKPPKLHGPLAVNAKMMDVDYILRGKIDGPESLVVEGDDIYTGLYDGRVVHIRDGKIVKEVRFTKQKNCGNFKAEPICGRPLGIRRLNQKELVVADAYLGIYIVDMKAGTFRQIVDSLLPFEGRYMLFINDIEVLNEDEIVFTDSSSEWDRRRVVHIILSHHPTGRLDLETGKMTMFAENLPGLPDNIRNGSDNTLWVGMAGVRHADKLSLIDSAGAHPYIRQLLLDIIPEHWWIDMIHMMRPPHAMIVQLDADGRIIQSMHDTSGKYVKDVSQVNRFSIIFLISHLMKQKKANL</sequence>
<name>A0A0N4XEF7_NIPBR</name>
<dbReference type="STRING" id="27835.A0A0N4XEF7"/>
<dbReference type="InterPro" id="IPR018119">
    <property type="entry name" value="Strictosidine_synth_cons-reg"/>
</dbReference>
<dbReference type="GO" id="GO:0016787">
    <property type="term" value="F:hydrolase activity"/>
    <property type="evidence" value="ECO:0007669"/>
    <property type="project" value="TreeGrafter"/>
</dbReference>
<evidence type="ECO:0000256" key="1">
    <source>
        <dbReference type="ARBA" id="ARBA00009191"/>
    </source>
</evidence>
<keyword evidence="3" id="KW-0325">Glycoprotein</keyword>
<gene>
    <name evidence="5" type="ORF">NBR_LOCUS910</name>
</gene>
<dbReference type="Proteomes" id="UP000271162">
    <property type="component" value="Unassembled WGS sequence"/>
</dbReference>
<dbReference type="InterPro" id="IPR011042">
    <property type="entry name" value="6-blade_b-propeller_TolB-like"/>
</dbReference>
<protein>
    <submittedName>
        <fullName evidence="7">Adipocyte plasma membrane-associated protein (inferred by orthology to a human protein)</fullName>
    </submittedName>
</protein>
<evidence type="ECO:0000313" key="5">
    <source>
        <dbReference type="EMBL" id="VDL64024.1"/>
    </source>
</evidence>
<evidence type="ECO:0000313" key="6">
    <source>
        <dbReference type="Proteomes" id="UP000271162"/>
    </source>
</evidence>
<dbReference type="WBParaSite" id="NBR_0000090901-mRNA-1">
    <property type="protein sequence ID" value="NBR_0000090901-mRNA-1"/>
    <property type="gene ID" value="NBR_0000090901"/>
</dbReference>
<dbReference type="Pfam" id="PF20067">
    <property type="entry name" value="SSL_N"/>
    <property type="match status" value="1"/>
</dbReference>
<feature type="domain" description="Strictosidine synthase conserved region" evidence="4">
    <location>
        <begin position="144"/>
        <end position="181"/>
    </location>
</feature>
<dbReference type="EMBL" id="UYSL01000551">
    <property type="protein sequence ID" value="VDL64024.1"/>
    <property type="molecule type" value="Genomic_DNA"/>
</dbReference>
<dbReference type="PANTHER" id="PTHR10426:SF88">
    <property type="entry name" value="ADIPOCYTE PLASMA MEMBRANE-ASSOCIATED PROTEIN HEMOMUCIN-RELATED"/>
    <property type="match status" value="1"/>
</dbReference>
<evidence type="ECO:0000256" key="3">
    <source>
        <dbReference type="ARBA" id="ARBA00023180"/>
    </source>
</evidence>
<reference evidence="5 6" key="2">
    <citation type="submission" date="2018-11" db="EMBL/GenBank/DDBJ databases">
        <authorList>
            <consortium name="Pathogen Informatics"/>
        </authorList>
    </citation>
    <scope>NUCLEOTIDE SEQUENCE [LARGE SCALE GENOMIC DNA]</scope>
</reference>
<keyword evidence="6" id="KW-1185">Reference proteome</keyword>
<reference evidence="7" key="1">
    <citation type="submission" date="2017-02" db="UniProtKB">
        <authorList>
            <consortium name="WormBaseParasite"/>
        </authorList>
    </citation>
    <scope>IDENTIFICATION</scope>
</reference>
<comment type="similarity">
    <text evidence="1">Belongs to the strictosidine synthase family.</text>
</comment>
<organism evidence="7">
    <name type="scientific">Nippostrongylus brasiliensis</name>
    <name type="common">Rat hookworm</name>
    <dbReference type="NCBI Taxonomy" id="27835"/>
    <lineage>
        <taxon>Eukaryota</taxon>
        <taxon>Metazoa</taxon>
        <taxon>Ecdysozoa</taxon>
        <taxon>Nematoda</taxon>
        <taxon>Chromadorea</taxon>
        <taxon>Rhabditida</taxon>
        <taxon>Rhabditina</taxon>
        <taxon>Rhabditomorpha</taxon>
        <taxon>Strongyloidea</taxon>
        <taxon>Heligmosomidae</taxon>
        <taxon>Nippostrongylus</taxon>
    </lineage>
</organism>
<dbReference type="Pfam" id="PF03088">
    <property type="entry name" value="Str_synth"/>
    <property type="match status" value="1"/>
</dbReference>